<reference evidence="1 2" key="1">
    <citation type="journal article" date="2018" name="Biotechnol. Biofuels">
        <title>Integrative visual omics of the white-rot fungus Polyporus brumalis exposes the biotechnological potential of its oxidative enzymes for delignifying raw plant biomass.</title>
        <authorList>
            <person name="Miyauchi S."/>
            <person name="Rancon A."/>
            <person name="Drula E."/>
            <person name="Hage H."/>
            <person name="Chaduli D."/>
            <person name="Favel A."/>
            <person name="Grisel S."/>
            <person name="Henrissat B."/>
            <person name="Herpoel-Gimbert I."/>
            <person name="Ruiz-Duenas F.J."/>
            <person name="Chevret D."/>
            <person name="Hainaut M."/>
            <person name="Lin J."/>
            <person name="Wang M."/>
            <person name="Pangilinan J."/>
            <person name="Lipzen A."/>
            <person name="Lesage-Meessen L."/>
            <person name="Navarro D."/>
            <person name="Riley R."/>
            <person name="Grigoriev I.V."/>
            <person name="Zhou S."/>
            <person name="Raouche S."/>
            <person name="Rosso M.N."/>
        </authorList>
    </citation>
    <scope>NUCLEOTIDE SEQUENCE [LARGE SCALE GENOMIC DNA]</scope>
    <source>
        <strain evidence="1 2">BRFM 1820</strain>
    </source>
</reference>
<proteinExistence type="predicted"/>
<evidence type="ECO:0000313" key="2">
    <source>
        <dbReference type="Proteomes" id="UP000256964"/>
    </source>
</evidence>
<dbReference type="OrthoDB" id="2757744at2759"/>
<organism evidence="1 2">
    <name type="scientific">Lentinus brumalis</name>
    <dbReference type="NCBI Taxonomy" id="2498619"/>
    <lineage>
        <taxon>Eukaryota</taxon>
        <taxon>Fungi</taxon>
        <taxon>Dikarya</taxon>
        <taxon>Basidiomycota</taxon>
        <taxon>Agaricomycotina</taxon>
        <taxon>Agaricomycetes</taxon>
        <taxon>Polyporales</taxon>
        <taxon>Polyporaceae</taxon>
        <taxon>Lentinus</taxon>
    </lineage>
</organism>
<evidence type="ECO:0008006" key="3">
    <source>
        <dbReference type="Google" id="ProtNLM"/>
    </source>
</evidence>
<name>A0A371CRH3_9APHY</name>
<dbReference type="Proteomes" id="UP000256964">
    <property type="component" value="Unassembled WGS sequence"/>
</dbReference>
<evidence type="ECO:0000313" key="1">
    <source>
        <dbReference type="EMBL" id="RDX42849.1"/>
    </source>
</evidence>
<dbReference type="STRING" id="139420.A0A371CRH3"/>
<sequence length="425" mass="47914">MKSPTLQPYQYRERREQYSELFGATFQRLFEDKNVSDGALRDEAHEYLKVLKRPDMAPDNSPLWIKWYAERQPEKSFDVTSRSIFEGLYRTADDFEMPSSARFISACICAEALVIRDAVDPELEAEAIAGGLADLAANWIGELMNPFMSDENRGGRRAARRFGYLEERLAERDGDICVMCGRTFCAGANQCAQQSVLPRFLEHTREGASPQWRTSDSPRPSTWPDERPELARIFLRSVSETPTATPSNPPAGSLQDGCISMRAFETLRYYCDFPDTTIHPLSPSNCTLMHHRAYWAFMNLLWCLKPTQVPNRYDVVVFAPADSIGTDHVDWVYFRDALNRSAVEPPSPDALRVHAMVASVLHHSGATGLLAVPLCIPQYPPDDIKPAVTQAGVEGKYLSHSHRSLLSRALHALLGFVHVSHRLQR</sequence>
<dbReference type="AlphaFoldDB" id="A0A371CRH3"/>
<gene>
    <name evidence="1" type="ORF">OH76DRAFT_1488311</name>
</gene>
<accession>A0A371CRH3</accession>
<keyword evidence="2" id="KW-1185">Reference proteome</keyword>
<dbReference type="EMBL" id="KZ857475">
    <property type="protein sequence ID" value="RDX42849.1"/>
    <property type="molecule type" value="Genomic_DNA"/>
</dbReference>
<protein>
    <recommendedName>
        <fullName evidence="3">HNH nuclease domain-containing protein</fullName>
    </recommendedName>
</protein>